<dbReference type="PANTHER" id="PTHR36507:SF1">
    <property type="entry name" value="BLL1555 PROTEIN"/>
    <property type="match status" value="1"/>
</dbReference>
<reference evidence="2" key="1">
    <citation type="submission" date="2022-10" db="EMBL/GenBank/DDBJ databases">
        <title>The WGS of Solirubrobacter ginsenosidimutans DSM 21036.</title>
        <authorList>
            <person name="Jiang Z."/>
        </authorList>
    </citation>
    <scope>NUCLEOTIDE SEQUENCE</scope>
    <source>
        <strain evidence="2">DSM 21036</strain>
    </source>
</reference>
<evidence type="ECO:0000256" key="1">
    <source>
        <dbReference type="SAM" id="SignalP"/>
    </source>
</evidence>
<dbReference type="AlphaFoldDB" id="A0A9X3MVT4"/>
<keyword evidence="3" id="KW-1185">Reference proteome</keyword>
<dbReference type="InterPro" id="IPR052721">
    <property type="entry name" value="ET_Amicyanin"/>
</dbReference>
<protein>
    <recommendedName>
        <fullName evidence="4">Blue (type 1) copper domain-containing protein</fullName>
    </recommendedName>
</protein>
<dbReference type="Gene3D" id="2.60.40.420">
    <property type="entry name" value="Cupredoxins - blue copper proteins"/>
    <property type="match status" value="2"/>
</dbReference>
<proteinExistence type="predicted"/>
<dbReference type="SUPFAM" id="SSF49503">
    <property type="entry name" value="Cupredoxins"/>
    <property type="match status" value="2"/>
</dbReference>
<comment type="caution">
    <text evidence="2">The sequence shown here is derived from an EMBL/GenBank/DDBJ whole genome shotgun (WGS) entry which is preliminary data.</text>
</comment>
<keyword evidence="1" id="KW-0732">Signal</keyword>
<dbReference type="EMBL" id="JAPDOD010000024">
    <property type="protein sequence ID" value="MDA0163332.1"/>
    <property type="molecule type" value="Genomic_DNA"/>
</dbReference>
<evidence type="ECO:0008006" key="4">
    <source>
        <dbReference type="Google" id="ProtNLM"/>
    </source>
</evidence>
<dbReference type="PANTHER" id="PTHR36507">
    <property type="entry name" value="BLL1555 PROTEIN"/>
    <property type="match status" value="1"/>
</dbReference>
<feature type="signal peptide" evidence="1">
    <location>
        <begin position="1"/>
        <end position="24"/>
    </location>
</feature>
<accession>A0A9X3MVT4</accession>
<dbReference type="InterPro" id="IPR008972">
    <property type="entry name" value="Cupredoxin"/>
</dbReference>
<organism evidence="2 3">
    <name type="scientific">Solirubrobacter ginsenosidimutans</name>
    <dbReference type="NCBI Taxonomy" id="490573"/>
    <lineage>
        <taxon>Bacteria</taxon>
        <taxon>Bacillati</taxon>
        <taxon>Actinomycetota</taxon>
        <taxon>Thermoleophilia</taxon>
        <taxon>Solirubrobacterales</taxon>
        <taxon>Solirubrobacteraceae</taxon>
        <taxon>Solirubrobacter</taxon>
    </lineage>
</organism>
<name>A0A9X3MVT4_9ACTN</name>
<dbReference type="Proteomes" id="UP001149140">
    <property type="component" value="Unassembled WGS sequence"/>
</dbReference>
<evidence type="ECO:0000313" key="3">
    <source>
        <dbReference type="Proteomes" id="UP001149140"/>
    </source>
</evidence>
<dbReference type="RefSeq" id="WP_270042576.1">
    <property type="nucleotide sequence ID" value="NZ_JAPDOD010000024.1"/>
</dbReference>
<feature type="chain" id="PRO_5040737271" description="Blue (type 1) copper domain-containing protein" evidence="1">
    <location>
        <begin position="25"/>
        <end position="352"/>
    </location>
</feature>
<evidence type="ECO:0000313" key="2">
    <source>
        <dbReference type="EMBL" id="MDA0163332.1"/>
    </source>
</evidence>
<sequence>MISFRTAALASAAVAVLVPAAAQAKTKEMYVGPPVATAKKLGQTTTANAFFPSKLTVNVGDSVSFVPAGFHTINLPKKGDGALPFILPTGSKAAGVTDAAGAAFWFNGQDNLSLNPAFAKSAYGKKFSYNGSKQVESGLPTGDKPKPMTVKFTKAGTYKVYCDLHPGMAASVTVAKKGATIPTAKQDAAAVKKQADAALKAAKGLADTNPGANTIDLGVAGKGGVEYFGMAPASLTVAAGTTVKFQMTKGSYEAHTATFGPGNIEDPASYLGGIAASFESPAIDPKGVYPSDVTPVAVNPTLHGNGFWNSGALDVASATPLPESSSVKFDTPGSYKFYCLIHPFMSGTVVVQ</sequence>
<gene>
    <name evidence="2" type="ORF">OM076_23860</name>
</gene>